<dbReference type="Gene3D" id="3.30.300.30">
    <property type="match status" value="1"/>
</dbReference>
<dbReference type="EMBL" id="JACGCM010000427">
    <property type="protein sequence ID" value="KAF6172484.1"/>
    <property type="molecule type" value="Genomic_DNA"/>
</dbReference>
<feature type="compositionally biased region" description="Basic and acidic residues" evidence="3">
    <location>
        <begin position="26"/>
        <end position="36"/>
    </location>
</feature>
<dbReference type="GO" id="GO:0005777">
    <property type="term" value="C:peroxisome"/>
    <property type="evidence" value="ECO:0007669"/>
    <property type="project" value="TreeGrafter"/>
</dbReference>
<gene>
    <name evidence="5" type="ORF">GIB67_006997</name>
</gene>
<dbReference type="InterPro" id="IPR042099">
    <property type="entry name" value="ANL_N_sf"/>
</dbReference>
<dbReference type="PANTHER" id="PTHR24096">
    <property type="entry name" value="LONG-CHAIN-FATTY-ACID--COA LIGASE"/>
    <property type="match status" value="1"/>
</dbReference>
<dbReference type="FunFam" id="3.30.300.30:FF:000007">
    <property type="entry name" value="4-coumarate--CoA ligase 2"/>
    <property type="match status" value="1"/>
</dbReference>
<keyword evidence="6" id="KW-1185">Reference proteome</keyword>
<comment type="caution">
    <text evidence="5">The sequence shown here is derived from an EMBL/GenBank/DDBJ whole genome shotgun (WGS) entry which is preliminary data.</text>
</comment>
<dbReference type="InterPro" id="IPR025110">
    <property type="entry name" value="AMP-bd_C"/>
</dbReference>
<dbReference type="SUPFAM" id="SSF56801">
    <property type="entry name" value="Acetyl-CoA synthetase-like"/>
    <property type="match status" value="1"/>
</dbReference>
<keyword evidence="2" id="KW-0436">Ligase</keyword>
<evidence type="ECO:0000256" key="1">
    <source>
        <dbReference type="ARBA" id="ARBA00006432"/>
    </source>
</evidence>
<dbReference type="AlphaFoldDB" id="A0A7J7NZX5"/>
<evidence type="ECO:0000256" key="3">
    <source>
        <dbReference type="SAM" id="MobiDB-lite"/>
    </source>
</evidence>
<protein>
    <recommendedName>
        <fullName evidence="4">AMP-binding enzyme C-terminal domain-containing protein</fullName>
    </recommendedName>
</protein>
<evidence type="ECO:0000256" key="2">
    <source>
        <dbReference type="ARBA" id="ARBA00022598"/>
    </source>
</evidence>
<evidence type="ECO:0000313" key="5">
    <source>
        <dbReference type="EMBL" id="KAF6172484.1"/>
    </source>
</evidence>
<dbReference type="Proteomes" id="UP000541444">
    <property type="component" value="Unassembled WGS sequence"/>
</dbReference>
<dbReference type="PANTHER" id="PTHR24096:SF413">
    <property type="entry name" value="PEROXISOMAL OPC-8:0-COA LIGASE 1"/>
    <property type="match status" value="1"/>
</dbReference>
<dbReference type="Pfam" id="PF13193">
    <property type="entry name" value="AMP-binding_C"/>
    <property type="match status" value="1"/>
</dbReference>
<organism evidence="5 6">
    <name type="scientific">Kingdonia uniflora</name>
    <dbReference type="NCBI Taxonomy" id="39325"/>
    <lineage>
        <taxon>Eukaryota</taxon>
        <taxon>Viridiplantae</taxon>
        <taxon>Streptophyta</taxon>
        <taxon>Embryophyta</taxon>
        <taxon>Tracheophyta</taxon>
        <taxon>Spermatophyta</taxon>
        <taxon>Magnoliopsida</taxon>
        <taxon>Ranunculales</taxon>
        <taxon>Circaeasteraceae</taxon>
        <taxon>Kingdonia</taxon>
    </lineage>
</organism>
<feature type="domain" description="AMP-binding enzyme C-terminal" evidence="4">
    <location>
        <begin position="100"/>
        <end position="175"/>
    </location>
</feature>
<sequence length="212" mass="24212">MQRISEGAMLKRTAHTFFRRFKTKRQYPDEKADSSRMKIQSPRASDGKGKVKEATRAIIDSDGLLRTGDLCYIDEDGYIFVVDRLKELIKYKGYQVPPAELETILLTHPQIEDAAVIPFPAKEVGQFLMAYVVRKLENDLSGNGVMDFVASQVAPYKKIRRVAFVSAIPKNPSGKILRKDHIKLATSSASEVPKYKTKMYVQRDYIFHYVFL</sequence>
<dbReference type="Gene3D" id="3.40.50.12780">
    <property type="entry name" value="N-terminal domain of ligase-like"/>
    <property type="match status" value="1"/>
</dbReference>
<evidence type="ECO:0000259" key="4">
    <source>
        <dbReference type="Pfam" id="PF13193"/>
    </source>
</evidence>
<proteinExistence type="inferred from homology"/>
<accession>A0A7J7NZX5</accession>
<dbReference type="OrthoDB" id="10253869at2759"/>
<feature type="region of interest" description="Disordered" evidence="3">
    <location>
        <begin position="25"/>
        <end position="48"/>
    </location>
</feature>
<reference evidence="5 6" key="1">
    <citation type="journal article" date="2020" name="IScience">
        <title>Genome Sequencing of the Endangered Kingdonia uniflora (Circaeasteraceae, Ranunculales) Reveals Potential Mechanisms of Evolutionary Specialization.</title>
        <authorList>
            <person name="Sun Y."/>
            <person name="Deng T."/>
            <person name="Zhang A."/>
            <person name="Moore M.J."/>
            <person name="Landis J.B."/>
            <person name="Lin N."/>
            <person name="Zhang H."/>
            <person name="Zhang X."/>
            <person name="Huang J."/>
            <person name="Zhang X."/>
            <person name="Sun H."/>
            <person name="Wang H."/>
        </authorList>
    </citation>
    <scope>NUCLEOTIDE SEQUENCE [LARGE SCALE GENOMIC DNA]</scope>
    <source>
        <strain evidence="5">TB1705</strain>
        <tissue evidence="5">Leaf</tissue>
    </source>
</reference>
<dbReference type="GO" id="GO:0016405">
    <property type="term" value="F:CoA-ligase activity"/>
    <property type="evidence" value="ECO:0007669"/>
    <property type="project" value="TreeGrafter"/>
</dbReference>
<name>A0A7J7NZX5_9MAGN</name>
<comment type="similarity">
    <text evidence="1">Belongs to the ATP-dependent AMP-binding enzyme family.</text>
</comment>
<dbReference type="InterPro" id="IPR045851">
    <property type="entry name" value="AMP-bd_C_sf"/>
</dbReference>
<evidence type="ECO:0000313" key="6">
    <source>
        <dbReference type="Proteomes" id="UP000541444"/>
    </source>
</evidence>